<dbReference type="EMBL" id="KZ819788">
    <property type="protein sequence ID" value="PWN52250.1"/>
    <property type="molecule type" value="Genomic_DNA"/>
</dbReference>
<reference evidence="1 2" key="1">
    <citation type="journal article" date="2018" name="Mol. Biol. Evol.">
        <title>Broad Genomic Sampling Reveals a Smut Pathogenic Ancestry of the Fungal Clade Ustilaginomycotina.</title>
        <authorList>
            <person name="Kijpornyongpan T."/>
            <person name="Mondo S.J."/>
            <person name="Barry K."/>
            <person name="Sandor L."/>
            <person name="Lee J."/>
            <person name="Lipzen A."/>
            <person name="Pangilinan J."/>
            <person name="LaButti K."/>
            <person name="Hainaut M."/>
            <person name="Henrissat B."/>
            <person name="Grigoriev I.V."/>
            <person name="Spatafora J.W."/>
            <person name="Aime M.C."/>
        </authorList>
    </citation>
    <scope>NUCLEOTIDE SEQUENCE [LARGE SCALE GENOMIC DNA]</scope>
    <source>
        <strain evidence="1 2">SA 807</strain>
    </source>
</reference>
<gene>
    <name evidence="1" type="ORF">IE53DRAFT_10764</name>
</gene>
<evidence type="ECO:0000313" key="1">
    <source>
        <dbReference type="EMBL" id="PWN52250.1"/>
    </source>
</evidence>
<accession>A0ACD0P2D3</accession>
<organism evidence="1 2">
    <name type="scientific">Violaceomyces palustris</name>
    <dbReference type="NCBI Taxonomy" id="1673888"/>
    <lineage>
        <taxon>Eukaryota</taxon>
        <taxon>Fungi</taxon>
        <taxon>Dikarya</taxon>
        <taxon>Basidiomycota</taxon>
        <taxon>Ustilaginomycotina</taxon>
        <taxon>Ustilaginomycetes</taxon>
        <taxon>Violaceomycetales</taxon>
        <taxon>Violaceomycetaceae</taxon>
        <taxon>Violaceomyces</taxon>
    </lineage>
</organism>
<protein>
    <submittedName>
        <fullName evidence="1">Kinase-like protein</fullName>
    </submittedName>
</protein>
<dbReference type="Proteomes" id="UP000245626">
    <property type="component" value="Unassembled WGS sequence"/>
</dbReference>
<sequence>MMTASPLYDEIPSTPFAQIIPDYGRLGASLVEQPSSSDDTGDIPLPPPPTIAANVPGAKEEDKGARDPSNYLYSSSVIDLEAGSSQRCSADHMPSSRRRPSGHASSSSPDLDAGGFRSSPPPASHYAPSRYRSTASRSVSGLTGLGLSGSAVSRSMLTKGRSSSDFSTLDSNLDPQSSIPPKLNNKIGVSSLEQTRGFDKDFESSHPATIGSATKRRTSGTPPLAHRRRFEADGYFVDGDPSLSTPQRPASAAAMGFSSRNDHDEGRGTFLREQAANQQRKLSSEKTAGPSMEEFRSRRVSDESRPRRTEQENGQADAEAPGRQASPLEAENDVPTSSAVAPAPVPAAGYRTPAMSGSARVLRSSVTSTNGARSARSNLRTFPRSNHVPARRVKHYEDEEEDEDEPKVEEKATDQGEESPRSRNSPFETQASSPETMMNAEPPSSSGSNPPGSEEGAAVRDQKRESPRLGRHTMAAVARPREAFYDRASLVRSPSPDPPRSNRGGEVREGRKMDASPEEPMPPPSRKEQHPYARRNAQAAIENKENIANQVDKVCANDAERKRRLAGVNAMNDIMAAKVAAPIQPEAIRRQPLGVRNAGAPTNARPPPGQNHANGAESSKRAPPSRETALEREEEKEMDDEMTDAGKLDKQVMDLLWGEAERQRSLDPEGNAKAIEAISRSNLKMTAFRGAKYRKVRRAGKGGFSIVWVVRGPCSINKDTLAADGTRDTEEVPEDRQAFFAMKQVSLKDVESQQNKEELIQEAMLLEQLARREGNEKYILRYFGHKVSNDKLKIMLELGDMDFNGVLSAHQPLPWEKIAEYFKQMLEAVQFIHDANLVHTDLKPANFLMVKNRIKLIDFGIAQNIPVGTVHISRDAIIGTPNYMAPEAIKIAKAHGRRVYKAGKPSDVWSLGCILYQMVYGRPPFDKLPSDRKLEGITDENHVIAFLPYRDARDPDSEVVDEELIDCMRSALRYHVQDRATIPDLLNHPFFNKHLNETVTISRQTLRDLVGRLRILALGKELTEDNVIERADNLFMNLRKAQAETRT</sequence>
<keyword evidence="2" id="KW-1185">Reference proteome</keyword>
<name>A0ACD0P2D3_9BASI</name>
<proteinExistence type="predicted"/>
<evidence type="ECO:0000313" key="2">
    <source>
        <dbReference type="Proteomes" id="UP000245626"/>
    </source>
</evidence>